<comment type="caution">
    <text evidence="10">The sequence shown here is derived from an EMBL/GenBank/DDBJ whole genome shotgun (WGS) entry which is preliminary data.</text>
</comment>
<dbReference type="Pfam" id="PF08240">
    <property type="entry name" value="ADH_N"/>
    <property type="match status" value="1"/>
</dbReference>
<comment type="similarity">
    <text evidence="2 8">Belongs to the zinc-containing alcohol dehydrogenase family.</text>
</comment>
<evidence type="ECO:0000256" key="5">
    <source>
        <dbReference type="ARBA" id="ARBA00022857"/>
    </source>
</evidence>
<dbReference type="InterPro" id="IPR002328">
    <property type="entry name" value="ADH_Zn_CS"/>
</dbReference>
<name>A0A062Y0S1_9BACT</name>
<dbReference type="PANTHER" id="PTHR42683">
    <property type="entry name" value="ALDEHYDE REDUCTASE"/>
    <property type="match status" value="1"/>
</dbReference>
<dbReference type="SMART" id="SM00829">
    <property type="entry name" value="PKS_ER"/>
    <property type="match status" value="1"/>
</dbReference>
<dbReference type="Gene3D" id="3.90.180.10">
    <property type="entry name" value="Medium-chain alcohol dehydrogenases, catalytic domain"/>
    <property type="match status" value="1"/>
</dbReference>
<dbReference type="InterPro" id="IPR011032">
    <property type="entry name" value="GroES-like_sf"/>
</dbReference>
<protein>
    <recommendedName>
        <fullName evidence="7">alcohol dehydrogenase (NADP(+))</fullName>
        <ecNumber evidence="7">1.1.1.2</ecNumber>
    </recommendedName>
</protein>
<evidence type="ECO:0000259" key="9">
    <source>
        <dbReference type="SMART" id="SM00829"/>
    </source>
</evidence>
<comment type="cofactor">
    <cofactor evidence="1 8">
        <name>Zn(2+)</name>
        <dbReference type="ChEBI" id="CHEBI:29105"/>
    </cofactor>
</comment>
<dbReference type="InterPro" id="IPR029752">
    <property type="entry name" value="D-isomer_DH_CS1"/>
</dbReference>
<dbReference type="Proteomes" id="UP000027284">
    <property type="component" value="Unassembled WGS sequence"/>
</dbReference>
<evidence type="ECO:0000256" key="7">
    <source>
        <dbReference type="ARBA" id="ARBA00024074"/>
    </source>
</evidence>
<dbReference type="Pfam" id="PF00107">
    <property type="entry name" value="ADH_zinc_N"/>
    <property type="match status" value="1"/>
</dbReference>
<proteinExistence type="inferred from homology"/>
<gene>
    <name evidence="10" type="ORF">EG19_11610</name>
</gene>
<sequence>MKVRGWAAKEKGAQLEPLEYELEVSSPHEVLVAVEACGICHSDIHMIDNDWQMSTYPLVPGHEVVGRVVEKGAAVEGLEVGQRVGIGWQASACMTCPDCLSGNENLCDHHQGLIVTGKGGFASHVKVDGRFALPFPEKLPVEAGPLLCGGVTVYSALRHAGMSSGQRVGVIGLGGLGHLAVLFAARLGNEVTVFTTTPEKAKEAEKLGATRAFVVEPGQSPPAPPYRLNLLLSTVPYPQDWVAYLHWLDSDGTLVLVAGGPKPLEIPFWALLTKRRRIMGSPIGGRAILKETLELAARLGITPKVEVFPMASVNQALEHVRQNRVRYRAVLRNA</sequence>
<evidence type="ECO:0000256" key="8">
    <source>
        <dbReference type="RuleBase" id="RU361277"/>
    </source>
</evidence>
<dbReference type="SUPFAM" id="SSF50129">
    <property type="entry name" value="GroES-like"/>
    <property type="match status" value="1"/>
</dbReference>
<evidence type="ECO:0000256" key="3">
    <source>
        <dbReference type="ARBA" id="ARBA00022723"/>
    </source>
</evidence>
<keyword evidence="4 8" id="KW-0862">Zinc</keyword>
<evidence type="ECO:0000256" key="4">
    <source>
        <dbReference type="ARBA" id="ARBA00022833"/>
    </source>
</evidence>
<dbReference type="EC" id="1.1.1.2" evidence="7"/>
<keyword evidence="11" id="KW-1185">Reference proteome</keyword>
<accession>A0A062Y0S1</accession>
<dbReference type="STRING" id="1312852.EG19_11610"/>
<dbReference type="InterPro" id="IPR036291">
    <property type="entry name" value="NAD(P)-bd_dom_sf"/>
</dbReference>
<dbReference type="FunFam" id="3.90.180.10:FF:000018">
    <property type="entry name" value="NAD(P)-dependent alcohol dehydrogenase"/>
    <property type="match status" value="1"/>
</dbReference>
<dbReference type="InterPro" id="IPR020843">
    <property type="entry name" value="ER"/>
</dbReference>
<evidence type="ECO:0000256" key="6">
    <source>
        <dbReference type="ARBA" id="ARBA00023002"/>
    </source>
</evidence>
<dbReference type="GO" id="GO:0008106">
    <property type="term" value="F:alcohol dehydrogenase (NADP+) activity"/>
    <property type="evidence" value="ECO:0007669"/>
    <property type="project" value="UniProtKB-EC"/>
</dbReference>
<organism evidence="10 11">
    <name type="scientific">Thermoanaerobaculum aquaticum</name>
    <dbReference type="NCBI Taxonomy" id="1312852"/>
    <lineage>
        <taxon>Bacteria</taxon>
        <taxon>Pseudomonadati</taxon>
        <taxon>Acidobacteriota</taxon>
        <taxon>Thermoanaerobaculia</taxon>
        <taxon>Thermoanaerobaculales</taxon>
        <taxon>Thermoanaerobaculaceae</taxon>
        <taxon>Thermoanaerobaculum</taxon>
    </lineage>
</organism>
<dbReference type="RefSeq" id="WP_038047596.1">
    <property type="nucleotide sequence ID" value="NZ_JMFG01000008.1"/>
</dbReference>
<dbReference type="CDD" id="cd05283">
    <property type="entry name" value="CAD1"/>
    <property type="match status" value="1"/>
</dbReference>
<feature type="domain" description="Enoyl reductase (ER)" evidence="9">
    <location>
        <begin position="12"/>
        <end position="331"/>
    </location>
</feature>
<dbReference type="PROSITE" id="PS00059">
    <property type="entry name" value="ADH_ZINC"/>
    <property type="match status" value="1"/>
</dbReference>
<dbReference type="InterPro" id="IPR013154">
    <property type="entry name" value="ADH-like_N"/>
</dbReference>
<dbReference type="Gene3D" id="3.40.50.720">
    <property type="entry name" value="NAD(P)-binding Rossmann-like Domain"/>
    <property type="match status" value="1"/>
</dbReference>
<evidence type="ECO:0000256" key="1">
    <source>
        <dbReference type="ARBA" id="ARBA00001947"/>
    </source>
</evidence>
<dbReference type="FunFam" id="3.40.50.720:FF:000022">
    <property type="entry name" value="Cinnamyl alcohol dehydrogenase"/>
    <property type="match status" value="1"/>
</dbReference>
<dbReference type="InterPro" id="IPR047109">
    <property type="entry name" value="CAD-like"/>
</dbReference>
<reference evidence="10 11" key="1">
    <citation type="submission" date="2014-04" db="EMBL/GenBank/DDBJ databases">
        <title>The Genome Sequence of Thermoanaerobaculum aquaticum MP-01, The First Cultivated Group 23 Acidobacterium.</title>
        <authorList>
            <person name="Stamps B.W."/>
            <person name="Losey N.A."/>
            <person name="Lawson P.A."/>
            <person name="Stevenson B.S."/>
        </authorList>
    </citation>
    <scope>NUCLEOTIDE SEQUENCE [LARGE SCALE GENOMIC DNA]</scope>
    <source>
        <strain evidence="10 11">MP-01</strain>
    </source>
</reference>
<keyword evidence="5" id="KW-0521">NADP</keyword>
<dbReference type="EMBL" id="JMFG01000008">
    <property type="protein sequence ID" value="KDA54355.1"/>
    <property type="molecule type" value="Genomic_DNA"/>
</dbReference>
<keyword evidence="3 8" id="KW-0479">Metal-binding</keyword>
<dbReference type="InterPro" id="IPR013149">
    <property type="entry name" value="ADH-like_C"/>
</dbReference>
<evidence type="ECO:0000313" key="11">
    <source>
        <dbReference type="Proteomes" id="UP000027284"/>
    </source>
</evidence>
<dbReference type="OrthoDB" id="9806940at2"/>
<evidence type="ECO:0000313" key="10">
    <source>
        <dbReference type="EMBL" id="KDA54355.1"/>
    </source>
</evidence>
<dbReference type="PROSITE" id="PS00065">
    <property type="entry name" value="D_2_HYDROXYACID_DH_1"/>
    <property type="match status" value="1"/>
</dbReference>
<dbReference type="SUPFAM" id="SSF51735">
    <property type="entry name" value="NAD(P)-binding Rossmann-fold domains"/>
    <property type="match status" value="1"/>
</dbReference>
<evidence type="ECO:0000256" key="2">
    <source>
        <dbReference type="ARBA" id="ARBA00008072"/>
    </source>
</evidence>
<keyword evidence="6" id="KW-0560">Oxidoreductase</keyword>
<dbReference type="GO" id="GO:0008270">
    <property type="term" value="F:zinc ion binding"/>
    <property type="evidence" value="ECO:0007669"/>
    <property type="project" value="InterPro"/>
</dbReference>
<dbReference type="AlphaFoldDB" id="A0A062Y0S1"/>